<accession>A0ABR3FL02</accession>
<comment type="subcellular location">
    <subcellularLocation>
        <location evidence="1">Membrane</location>
        <topology evidence="1">Multi-pass membrane protein</topology>
    </subcellularLocation>
</comment>
<evidence type="ECO:0000256" key="7">
    <source>
        <dbReference type="SAM" id="Phobius"/>
    </source>
</evidence>
<feature type="domain" description="Cation efflux protein cytoplasmic" evidence="9">
    <location>
        <begin position="319"/>
        <end position="383"/>
    </location>
</feature>
<proteinExistence type="predicted"/>
<keyword evidence="3 7" id="KW-0812">Transmembrane</keyword>
<name>A0ABR3FL02_9AGAR</name>
<dbReference type="Proteomes" id="UP001465976">
    <property type="component" value="Unassembled WGS sequence"/>
</dbReference>
<feature type="region of interest" description="Disordered" evidence="6">
    <location>
        <begin position="1"/>
        <end position="32"/>
    </location>
</feature>
<dbReference type="EMBL" id="JBAHYK010000249">
    <property type="protein sequence ID" value="KAL0576078.1"/>
    <property type="molecule type" value="Genomic_DNA"/>
</dbReference>
<dbReference type="InterPro" id="IPR058533">
    <property type="entry name" value="Cation_efflux_TM"/>
</dbReference>
<dbReference type="InterPro" id="IPR027470">
    <property type="entry name" value="Cation_efflux_CTD"/>
</dbReference>
<dbReference type="Gene3D" id="1.20.1510.10">
    <property type="entry name" value="Cation efflux protein transmembrane domain"/>
    <property type="match status" value="1"/>
</dbReference>
<gene>
    <name evidence="10" type="ORF">V5O48_005906</name>
</gene>
<dbReference type="InterPro" id="IPR036837">
    <property type="entry name" value="Cation_efflux_CTD_sf"/>
</dbReference>
<evidence type="ECO:0000313" key="11">
    <source>
        <dbReference type="Proteomes" id="UP001465976"/>
    </source>
</evidence>
<evidence type="ECO:0000256" key="2">
    <source>
        <dbReference type="ARBA" id="ARBA00022448"/>
    </source>
</evidence>
<dbReference type="PANTHER" id="PTHR43840:SF12">
    <property type="entry name" value="CATION DIFFUSION FACILITATOR 1 (AFU_ORTHOLOGUE AFUA_1G14440)"/>
    <property type="match status" value="1"/>
</dbReference>
<organism evidence="10 11">
    <name type="scientific">Marasmius crinis-equi</name>
    <dbReference type="NCBI Taxonomy" id="585013"/>
    <lineage>
        <taxon>Eukaryota</taxon>
        <taxon>Fungi</taxon>
        <taxon>Dikarya</taxon>
        <taxon>Basidiomycota</taxon>
        <taxon>Agaricomycotina</taxon>
        <taxon>Agaricomycetes</taxon>
        <taxon>Agaricomycetidae</taxon>
        <taxon>Agaricales</taxon>
        <taxon>Marasmiineae</taxon>
        <taxon>Marasmiaceae</taxon>
        <taxon>Marasmius</taxon>
    </lineage>
</organism>
<feature type="transmembrane region" description="Helical" evidence="7">
    <location>
        <begin position="106"/>
        <end position="127"/>
    </location>
</feature>
<dbReference type="Gene3D" id="3.30.70.1350">
    <property type="entry name" value="Cation efflux protein, cytoplasmic domain"/>
    <property type="match status" value="1"/>
</dbReference>
<keyword evidence="4 7" id="KW-1133">Transmembrane helix</keyword>
<evidence type="ECO:0000259" key="8">
    <source>
        <dbReference type="Pfam" id="PF01545"/>
    </source>
</evidence>
<sequence>MASTSTSSPPSPNPSAVDTLSKLDIERSPADDVTLNASDPYALRAKLRDPNDIAQLRKRGNSKMQKSVGKFYQKQNEQIEAMLKSLETHAQEGSDDVEENALKVKIAVRASFVCNCLLAILQLYAAISSLSLSFFATAADSVFDPGANLLLNWLHRRSQRVDIHRYPGGGGRLTVIGNIVYSFAMLTVSIILIAFSAQDLATHKDGETKDFDIPSVVAVGVAFFTKFMLFLYCFSIRNSSSQVQVLWEDHRNDLLINGFGIFTSSAGAKIRWWIDPMGAIIISVVIVVSWTITSIEQFGYLAGKAAPHEFTQLVIYQALTFSQEIKQIDNCIAYHGGEKYIVEVDVVMDSETPLWKTHDVSQDLQDQLEKLPMVERAFVHVDHEVHHKAEHRKTK</sequence>
<keyword evidence="2" id="KW-0813">Transport</keyword>
<keyword evidence="11" id="KW-1185">Reference proteome</keyword>
<protein>
    <submittedName>
        <fullName evidence="10">Uncharacterized protein</fullName>
    </submittedName>
</protein>
<feature type="transmembrane region" description="Helical" evidence="7">
    <location>
        <begin position="280"/>
        <end position="302"/>
    </location>
</feature>
<keyword evidence="5 7" id="KW-0472">Membrane</keyword>
<comment type="caution">
    <text evidence="10">The sequence shown here is derived from an EMBL/GenBank/DDBJ whole genome shotgun (WGS) entry which is preliminary data.</text>
</comment>
<evidence type="ECO:0000256" key="6">
    <source>
        <dbReference type="SAM" id="MobiDB-lite"/>
    </source>
</evidence>
<dbReference type="InterPro" id="IPR050291">
    <property type="entry name" value="CDF_Transporter"/>
</dbReference>
<evidence type="ECO:0000256" key="1">
    <source>
        <dbReference type="ARBA" id="ARBA00004141"/>
    </source>
</evidence>
<dbReference type="Pfam" id="PF01545">
    <property type="entry name" value="Cation_efflux"/>
    <property type="match status" value="1"/>
</dbReference>
<dbReference type="InterPro" id="IPR002524">
    <property type="entry name" value="Cation_efflux"/>
</dbReference>
<evidence type="ECO:0000313" key="10">
    <source>
        <dbReference type="EMBL" id="KAL0576078.1"/>
    </source>
</evidence>
<dbReference type="SUPFAM" id="SSF161111">
    <property type="entry name" value="Cation efflux protein transmembrane domain-like"/>
    <property type="match status" value="1"/>
</dbReference>
<evidence type="ECO:0000256" key="5">
    <source>
        <dbReference type="ARBA" id="ARBA00023136"/>
    </source>
</evidence>
<feature type="transmembrane region" description="Helical" evidence="7">
    <location>
        <begin position="133"/>
        <end position="154"/>
    </location>
</feature>
<reference evidence="10 11" key="1">
    <citation type="submission" date="2024-02" db="EMBL/GenBank/DDBJ databases">
        <title>A draft genome for the cacao thread blight pathogen Marasmius crinis-equi.</title>
        <authorList>
            <person name="Cohen S.P."/>
            <person name="Baruah I.K."/>
            <person name="Amoako-Attah I."/>
            <person name="Bukari Y."/>
            <person name="Meinhardt L.W."/>
            <person name="Bailey B.A."/>
        </authorList>
    </citation>
    <scope>NUCLEOTIDE SEQUENCE [LARGE SCALE GENOMIC DNA]</scope>
    <source>
        <strain evidence="10 11">GH-76</strain>
    </source>
</reference>
<dbReference type="InterPro" id="IPR027469">
    <property type="entry name" value="Cation_efflux_TMD_sf"/>
</dbReference>
<feature type="transmembrane region" description="Helical" evidence="7">
    <location>
        <begin position="215"/>
        <end position="234"/>
    </location>
</feature>
<evidence type="ECO:0000256" key="4">
    <source>
        <dbReference type="ARBA" id="ARBA00022989"/>
    </source>
</evidence>
<dbReference type="NCBIfam" id="TIGR01297">
    <property type="entry name" value="CDF"/>
    <property type="match status" value="1"/>
</dbReference>
<feature type="transmembrane region" description="Helical" evidence="7">
    <location>
        <begin position="175"/>
        <end position="195"/>
    </location>
</feature>
<evidence type="ECO:0000259" key="9">
    <source>
        <dbReference type="Pfam" id="PF16916"/>
    </source>
</evidence>
<feature type="compositionally biased region" description="Basic and acidic residues" evidence="6">
    <location>
        <begin position="21"/>
        <end position="30"/>
    </location>
</feature>
<dbReference type="PANTHER" id="PTHR43840">
    <property type="entry name" value="MITOCHONDRIAL METAL TRANSPORTER 1-RELATED"/>
    <property type="match status" value="1"/>
</dbReference>
<dbReference type="SUPFAM" id="SSF160240">
    <property type="entry name" value="Cation efflux protein cytoplasmic domain-like"/>
    <property type="match status" value="1"/>
</dbReference>
<evidence type="ECO:0000256" key="3">
    <source>
        <dbReference type="ARBA" id="ARBA00022692"/>
    </source>
</evidence>
<dbReference type="Pfam" id="PF16916">
    <property type="entry name" value="ZT_dimer"/>
    <property type="match status" value="1"/>
</dbReference>
<feature type="domain" description="Cation efflux protein transmembrane" evidence="8">
    <location>
        <begin position="109"/>
        <end position="293"/>
    </location>
</feature>